<comment type="similarity">
    <text evidence="1">Belongs to the type-I restriction system S methylase family.</text>
</comment>
<feature type="domain" description="Type I restriction modification DNA specificity" evidence="4">
    <location>
        <begin position="199"/>
        <end position="349"/>
    </location>
</feature>
<evidence type="ECO:0000259" key="4">
    <source>
        <dbReference type="Pfam" id="PF01420"/>
    </source>
</evidence>
<dbReference type="PANTHER" id="PTHR30408">
    <property type="entry name" value="TYPE-1 RESTRICTION ENZYME ECOKI SPECIFICITY PROTEIN"/>
    <property type="match status" value="1"/>
</dbReference>
<keyword evidence="2" id="KW-0680">Restriction system</keyword>
<dbReference type="RefSeq" id="WP_082623167.1">
    <property type="nucleotide sequence ID" value="NZ_JQBK01000033.1"/>
</dbReference>
<evidence type="ECO:0000313" key="5">
    <source>
        <dbReference type="EMBL" id="KRN84244.1"/>
    </source>
</evidence>
<dbReference type="PATRIC" id="fig|89059.3.peg.1369"/>
<evidence type="ECO:0000256" key="2">
    <source>
        <dbReference type="ARBA" id="ARBA00022747"/>
    </source>
</evidence>
<accession>A0A0R2KCX6</accession>
<dbReference type="SUPFAM" id="SSF116734">
    <property type="entry name" value="DNA methylase specificity domain"/>
    <property type="match status" value="2"/>
</dbReference>
<dbReference type="Proteomes" id="UP000051491">
    <property type="component" value="Unassembled WGS sequence"/>
</dbReference>
<evidence type="ECO:0000313" key="6">
    <source>
        <dbReference type="Proteomes" id="UP000051491"/>
    </source>
</evidence>
<proteinExistence type="inferred from homology"/>
<gene>
    <name evidence="5" type="ORF">IV43_GL001270</name>
</gene>
<dbReference type="OrthoDB" id="9795776at2"/>
<dbReference type="InterPro" id="IPR052021">
    <property type="entry name" value="Type-I_RS_S_subunit"/>
</dbReference>
<dbReference type="EMBL" id="JQBK01000033">
    <property type="protein sequence ID" value="KRN84244.1"/>
    <property type="molecule type" value="Genomic_DNA"/>
</dbReference>
<dbReference type="Pfam" id="PF01420">
    <property type="entry name" value="Methylase_S"/>
    <property type="match status" value="2"/>
</dbReference>
<sequence>MKSSIGDTLYVKGRIGWKGLKKTEYLKHGTYRIINGSNILDSKISWDKCGYISKERYEESPEIQLRKDDILVTKDGTIGKTAMVGELSKPTSIASGLFLLRNTLPEKWNSRYLFYFLQSKSFSNFIKSRQEGSVIPHLYQKDFEQLELPDISKEEQNRIVYILDTLTDKIENNNDINDNLDILMTSMFENIFQNLTDQNFSTLSEIANFKNGLAMQKYRPQKQEDSLPVLKIRELNQGFTDKSSDRCSSDIDNKVIINAGDIVFSWSGTLLLKIWSGKKAGLNQHLFKVTSNRFPAWFIYGWTNHYMKKFKSIASYKATTMGHIKRSDLSSSKVIVPDNENLATLNKLFNPLFKKRIQVTKENAALLDLRRELLNHFLN</sequence>
<feature type="domain" description="Type I restriction modification DNA specificity" evidence="4">
    <location>
        <begin position="20"/>
        <end position="180"/>
    </location>
</feature>
<dbReference type="GO" id="GO:0009307">
    <property type="term" value="P:DNA restriction-modification system"/>
    <property type="evidence" value="ECO:0007669"/>
    <property type="project" value="UniProtKB-KW"/>
</dbReference>
<dbReference type="AlphaFoldDB" id="A0A0R2KCX6"/>
<protein>
    <submittedName>
        <fullName evidence="5">Restriction modification system DNA specificity subunit</fullName>
    </submittedName>
</protein>
<keyword evidence="3" id="KW-0238">DNA-binding</keyword>
<evidence type="ECO:0000256" key="1">
    <source>
        <dbReference type="ARBA" id="ARBA00010923"/>
    </source>
</evidence>
<reference evidence="5 6" key="1">
    <citation type="journal article" date="2015" name="Genome Announc.">
        <title>Expanding the biotechnology potential of lactobacilli through comparative genomics of 213 strains and associated genera.</title>
        <authorList>
            <person name="Sun Z."/>
            <person name="Harris H.M."/>
            <person name="McCann A."/>
            <person name="Guo C."/>
            <person name="Argimon S."/>
            <person name="Zhang W."/>
            <person name="Yang X."/>
            <person name="Jeffery I.B."/>
            <person name="Cooney J.C."/>
            <person name="Kagawa T.F."/>
            <person name="Liu W."/>
            <person name="Song Y."/>
            <person name="Salvetti E."/>
            <person name="Wrobel A."/>
            <person name="Rasinkangas P."/>
            <person name="Parkhill J."/>
            <person name="Rea M.C."/>
            <person name="O'Sullivan O."/>
            <person name="Ritari J."/>
            <person name="Douillard F.P."/>
            <person name="Paul Ross R."/>
            <person name="Yang R."/>
            <person name="Briner A.E."/>
            <person name="Felis G.E."/>
            <person name="de Vos W.M."/>
            <person name="Barrangou R."/>
            <person name="Klaenhammer T.R."/>
            <person name="Caufield P.W."/>
            <person name="Cui Y."/>
            <person name="Zhang H."/>
            <person name="O'Toole P.W."/>
        </authorList>
    </citation>
    <scope>NUCLEOTIDE SEQUENCE [LARGE SCALE GENOMIC DNA]</scope>
    <source>
        <strain evidence="5 6">DSM 15353</strain>
    </source>
</reference>
<dbReference type="Gene3D" id="3.90.220.20">
    <property type="entry name" value="DNA methylase specificity domains"/>
    <property type="match status" value="2"/>
</dbReference>
<dbReference type="InterPro" id="IPR000055">
    <property type="entry name" value="Restrct_endonuc_typeI_TRD"/>
</dbReference>
<organism evidence="5 6">
    <name type="scientific">Ligilactobacillus acidipiscis</name>
    <dbReference type="NCBI Taxonomy" id="89059"/>
    <lineage>
        <taxon>Bacteria</taxon>
        <taxon>Bacillati</taxon>
        <taxon>Bacillota</taxon>
        <taxon>Bacilli</taxon>
        <taxon>Lactobacillales</taxon>
        <taxon>Lactobacillaceae</taxon>
        <taxon>Ligilactobacillus</taxon>
    </lineage>
</organism>
<comment type="caution">
    <text evidence="5">The sequence shown here is derived from an EMBL/GenBank/DDBJ whole genome shotgun (WGS) entry which is preliminary data.</text>
</comment>
<evidence type="ECO:0000256" key="3">
    <source>
        <dbReference type="ARBA" id="ARBA00023125"/>
    </source>
</evidence>
<dbReference type="PANTHER" id="PTHR30408:SF12">
    <property type="entry name" value="TYPE I RESTRICTION ENZYME MJAVIII SPECIFICITY SUBUNIT"/>
    <property type="match status" value="1"/>
</dbReference>
<dbReference type="InterPro" id="IPR044946">
    <property type="entry name" value="Restrct_endonuc_typeI_TRD_sf"/>
</dbReference>
<dbReference type="GO" id="GO:0003677">
    <property type="term" value="F:DNA binding"/>
    <property type="evidence" value="ECO:0007669"/>
    <property type="project" value="UniProtKB-KW"/>
</dbReference>
<name>A0A0R2KCX6_9LACO</name>